<protein>
    <submittedName>
        <fullName evidence="3">Uncharacterized protein</fullName>
    </submittedName>
</protein>
<gene>
    <name evidence="3" type="ORF">HPB48_009557</name>
</gene>
<evidence type="ECO:0000256" key="1">
    <source>
        <dbReference type="SAM" id="Coils"/>
    </source>
</evidence>
<evidence type="ECO:0000313" key="3">
    <source>
        <dbReference type="EMBL" id="KAH9368208.1"/>
    </source>
</evidence>
<feature type="region of interest" description="Disordered" evidence="2">
    <location>
        <begin position="28"/>
        <end position="64"/>
    </location>
</feature>
<keyword evidence="1" id="KW-0175">Coiled coil</keyword>
<dbReference type="VEuPathDB" id="VectorBase:HLOH_062764"/>
<name>A0A9J6G0Q6_HAELO</name>
<feature type="region of interest" description="Disordered" evidence="2">
    <location>
        <begin position="139"/>
        <end position="183"/>
    </location>
</feature>
<keyword evidence="4" id="KW-1185">Reference proteome</keyword>
<accession>A0A9J6G0Q6</accession>
<dbReference type="Proteomes" id="UP000821853">
    <property type="component" value="Chromosome 2"/>
</dbReference>
<sequence>MWTASNLVTGHTRWVPYRRFAEPERGGADAGFGMPEQARAPAAAAGDHDGAEATSAVVASTPGDASRSQQVIGVALRLVSWAAKASQTARAGTQTRGIHIRAKQDNEQEELQSIRAILDQVLAENRQLKAELAQIKRSCTPAKSSAGTPASHFFEENPPRSKRRAEEAADRPSQESHQMEQLEQRFKQRFEELQCAVNSLATASDNFRGGY</sequence>
<dbReference type="AlphaFoldDB" id="A0A9J6G0Q6"/>
<evidence type="ECO:0000313" key="4">
    <source>
        <dbReference type="Proteomes" id="UP000821853"/>
    </source>
</evidence>
<feature type="coiled-coil region" evidence="1">
    <location>
        <begin position="104"/>
        <end position="138"/>
    </location>
</feature>
<evidence type="ECO:0000256" key="2">
    <source>
        <dbReference type="SAM" id="MobiDB-lite"/>
    </source>
</evidence>
<dbReference type="EMBL" id="JABSTR010000004">
    <property type="protein sequence ID" value="KAH9368208.1"/>
    <property type="molecule type" value="Genomic_DNA"/>
</dbReference>
<feature type="compositionally biased region" description="Basic and acidic residues" evidence="2">
    <location>
        <begin position="153"/>
        <end position="183"/>
    </location>
</feature>
<feature type="compositionally biased region" description="Low complexity" evidence="2">
    <location>
        <begin position="35"/>
        <end position="45"/>
    </location>
</feature>
<comment type="caution">
    <text evidence="3">The sequence shown here is derived from an EMBL/GenBank/DDBJ whole genome shotgun (WGS) entry which is preliminary data.</text>
</comment>
<organism evidence="3 4">
    <name type="scientific">Haemaphysalis longicornis</name>
    <name type="common">Bush tick</name>
    <dbReference type="NCBI Taxonomy" id="44386"/>
    <lineage>
        <taxon>Eukaryota</taxon>
        <taxon>Metazoa</taxon>
        <taxon>Ecdysozoa</taxon>
        <taxon>Arthropoda</taxon>
        <taxon>Chelicerata</taxon>
        <taxon>Arachnida</taxon>
        <taxon>Acari</taxon>
        <taxon>Parasitiformes</taxon>
        <taxon>Ixodida</taxon>
        <taxon>Ixodoidea</taxon>
        <taxon>Ixodidae</taxon>
        <taxon>Haemaphysalinae</taxon>
        <taxon>Haemaphysalis</taxon>
    </lineage>
</organism>
<proteinExistence type="predicted"/>
<reference evidence="3 4" key="1">
    <citation type="journal article" date="2020" name="Cell">
        <title>Large-Scale Comparative Analyses of Tick Genomes Elucidate Their Genetic Diversity and Vector Capacities.</title>
        <authorList>
            <consortium name="Tick Genome and Microbiome Consortium (TIGMIC)"/>
            <person name="Jia N."/>
            <person name="Wang J."/>
            <person name="Shi W."/>
            <person name="Du L."/>
            <person name="Sun Y."/>
            <person name="Zhan W."/>
            <person name="Jiang J.F."/>
            <person name="Wang Q."/>
            <person name="Zhang B."/>
            <person name="Ji P."/>
            <person name="Bell-Sakyi L."/>
            <person name="Cui X.M."/>
            <person name="Yuan T.T."/>
            <person name="Jiang B.G."/>
            <person name="Yang W.F."/>
            <person name="Lam T.T."/>
            <person name="Chang Q.C."/>
            <person name="Ding S.J."/>
            <person name="Wang X.J."/>
            <person name="Zhu J.G."/>
            <person name="Ruan X.D."/>
            <person name="Zhao L."/>
            <person name="Wei J.T."/>
            <person name="Ye R.Z."/>
            <person name="Que T.C."/>
            <person name="Du C.H."/>
            <person name="Zhou Y.H."/>
            <person name="Cheng J.X."/>
            <person name="Dai P.F."/>
            <person name="Guo W.B."/>
            <person name="Han X.H."/>
            <person name="Huang E.J."/>
            <person name="Li L.F."/>
            <person name="Wei W."/>
            <person name="Gao Y.C."/>
            <person name="Liu J.Z."/>
            <person name="Shao H.Z."/>
            <person name="Wang X."/>
            <person name="Wang C.C."/>
            <person name="Yang T.C."/>
            <person name="Huo Q.B."/>
            <person name="Li W."/>
            <person name="Chen H.Y."/>
            <person name="Chen S.E."/>
            <person name="Zhou L.G."/>
            <person name="Ni X.B."/>
            <person name="Tian J.H."/>
            <person name="Sheng Y."/>
            <person name="Liu T."/>
            <person name="Pan Y.S."/>
            <person name="Xia L.Y."/>
            <person name="Li J."/>
            <person name="Zhao F."/>
            <person name="Cao W.C."/>
        </authorList>
    </citation>
    <scope>NUCLEOTIDE SEQUENCE [LARGE SCALE GENOMIC DNA]</scope>
    <source>
        <strain evidence="3">HaeL-2018</strain>
    </source>
</reference>